<dbReference type="GO" id="GO:0008270">
    <property type="term" value="F:zinc ion binding"/>
    <property type="evidence" value="ECO:0007669"/>
    <property type="project" value="InterPro"/>
</dbReference>
<sequence>MDSKMEKEPQSLSVQMKPEYASSEVYSTVGRSSNDPCNHFYAGKNAFSEPETAALAAFYATVASNITAYVDFHSYSQLLMYPYGTEAAGTISNEAEHIQVGTAMTKKISERYGTEYGFGNIAKATYVTSGSSADWAYVKRQANSVKIAKIIAGTILLASFILGGFILAATYMQSRAMCDQMQTLENALDKEIMLEMLAQELPKASALQGRDYNDNDIESDVKKPSRKDSDIKDTSSSDSSSDSQYSDSDESQDMNRVQFKLPLDIDLNELASKFMQSNQKTKMNCVVERRRAEELSDGAPAKMVQLPFGINLQTEQKPKRVITGERIAIVCESNVEQPEDEEPEIHVRQFIVPIHQQQMPIPYGRMPNPGMGPLTHMPMRIEPPRAPEQAPPQMMAQMQPLPPFLREIIAQQLSAASQARQELPVPPQVMQAPPLQQPQVRFFHAIRQEPEMPVPQQQQQQQMNPQPEVRIQLHRIAIPGPIRIAEQSIDRDEQPEQQQQEPEQNRMQMQQVPLNIALQRAGITPEDLINIQKIAETNFRREMSRYIQDIDEESDSGESDEEQARPQIIQIQAEEEEKTLDSENNSNTNENTEQKQETTVTEETQPQENPNILPMGRSGYARSLLKPVNIPVQMMPKGELAEETEAKDVHMIRPRSV</sequence>
<dbReference type="InterPro" id="IPR057247">
    <property type="entry name" value="CARBOXYPEPT_ZN_2"/>
</dbReference>
<proteinExistence type="inferred from homology"/>
<accession>A0A336MDA8</accession>
<dbReference type="EMBL" id="UFQT01000899">
    <property type="protein sequence ID" value="SSX27900.1"/>
    <property type="molecule type" value="Genomic_DNA"/>
</dbReference>
<feature type="transmembrane region" description="Helical" evidence="8">
    <location>
        <begin position="150"/>
        <end position="172"/>
    </location>
</feature>
<keyword evidence="5" id="KW-0862">Zinc</keyword>
<evidence type="ECO:0000259" key="9">
    <source>
        <dbReference type="PROSITE" id="PS52035"/>
    </source>
</evidence>
<evidence type="ECO:0000256" key="2">
    <source>
        <dbReference type="ARBA" id="ARBA00005988"/>
    </source>
</evidence>
<feature type="region of interest" description="Disordered" evidence="7">
    <location>
        <begin position="208"/>
        <end position="255"/>
    </location>
</feature>
<evidence type="ECO:0000256" key="4">
    <source>
        <dbReference type="ARBA" id="ARBA00022723"/>
    </source>
</evidence>
<dbReference type="GO" id="GO:0006508">
    <property type="term" value="P:proteolysis"/>
    <property type="evidence" value="ECO:0007669"/>
    <property type="project" value="InterPro"/>
</dbReference>
<comment type="similarity">
    <text evidence="2 6">Belongs to the peptidase M14 family.</text>
</comment>
<dbReference type="Pfam" id="PF00246">
    <property type="entry name" value="Peptidase_M14"/>
    <property type="match status" value="1"/>
</dbReference>
<dbReference type="Gene3D" id="3.40.630.10">
    <property type="entry name" value="Zn peptidases"/>
    <property type="match status" value="1"/>
</dbReference>
<dbReference type="PANTHER" id="PTHR11705">
    <property type="entry name" value="PROTEASE FAMILY M14 CARBOXYPEPTIDASE A,B"/>
    <property type="match status" value="1"/>
</dbReference>
<feature type="region of interest" description="Disordered" evidence="7">
    <location>
        <begin position="577"/>
        <end position="618"/>
    </location>
</feature>
<comment type="caution">
    <text evidence="6">Lacks conserved residue(s) required for the propagation of feature annotation.</text>
</comment>
<dbReference type="AlphaFoldDB" id="A0A336MDA8"/>
<keyword evidence="8" id="KW-0812">Transmembrane</keyword>
<evidence type="ECO:0000256" key="8">
    <source>
        <dbReference type="SAM" id="Phobius"/>
    </source>
</evidence>
<keyword evidence="8" id="KW-0472">Membrane</keyword>
<keyword evidence="3" id="KW-0378">Hydrolase</keyword>
<dbReference type="VEuPathDB" id="VectorBase:CSON014934"/>
<feature type="compositionally biased region" description="Low complexity" evidence="7">
    <location>
        <begin position="583"/>
        <end position="609"/>
    </location>
</feature>
<evidence type="ECO:0000256" key="5">
    <source>
        <dbReference type="ARBA" id="ARBA00022833"/>
    </source>
</evidence>
<evidence type="ECO:0000256" key="1">
    <source>
        <dbReference type="ARBA" id="ARBA00001947"/>
    </source>
</evidence>
<comment type="cofactor">
    <cofactor evidence="1">
        <name>Zn(2+)</name>
        <dbReference type="ChEBI" id="CHEBI:29105"/>
    </cofactor>
</comment>
<keyword evidence="3" id="KW-0645">Protease</keyword>
<feature type="compositionally biased region" description="Low complexity" evidence="7">
    <location>
        <begin position="236"/>
        <end position="246"/>
    </location>
</feature>
<dbReference type="EMBL" id="UFQS01000899">
    <property type="protein sequence ID" value="SSX07560.1"/>
    <property type="molecule type" value="Genomic_DNA"/>
</dbReference>
<evidence type="ECO:0000313" key="11">
    <source>
        <dbReference type="EMBL" id="SSX27900.1"/>
    </source>
</evidence>
<evidence type="ECO:0000256" key="6">
    <source>
        <dbReference type="PROSITE-ProRule" id="PRU01379"/>
    </source>
</evidence>
<dbReference type="GO" id="GO:0005615">
    <property type="term" value="C:extracellular space"/>
    <property type="evidence" value="ECO:0007669"/>
    <property type="project" value="TreeGrafter"/>
</dbReference>
<dbReference type="PROSITE" id="PS52035">
    <property type="entry name" value="PEPTIDASE_M14"/>
    <property type="match status" value="1"/>
</dbReference>
<feature type="compositionally biased region" description="Basic and acidic residues" evidence="7">
    <location>
        <begin position="219"/>
        <end position="235"/>
    </location>
</feature>
<keyword evidence="4" id="KW-0479">Metal-binding</keyword>
<dbReference type="PROSITE" id="PS00133">
    <property type="entry name" value="CARBOXYPEPT_ZN_2"/>
    <property type="match status" value="1"/>
</dbReference>
<evidence type="ECO:0000313" key="10">
    <source>
        <dbReference type="EMBL" id="SSX07560.1"/>
    </source>
</evidence>
<keyword evidence="3" id="KW-0121">Carboxypeptidase</keyword>
<reference evidence="10" key="1">
    <citation type="submission" date="2018-04" db="EMBL/GenBank/DDBJ databases">
        <authorList>
            <person name="Go L.Y."/>
            <person name="Mitchell J.A."/>
        </authorList>
    </citation>
    <scope>NUCLEOTIDE SEQUENCE</scope>
    <source>
        <tissue evidence="10">Whole organism</tissue>
    </source>
</reference>
<dbReference type="InterPro" id="IPR000834">
    <property type="entry name" value="Peptidase_M14"/>
</dbReference>
<dbReference type="GO" id="GO:0004181">
    <property type="term" value="F:metallocarboxypeptidase activity"/>
    <property type="evidence" value="ECO:0007669"/>
    <property type="project" value="InterPro"/>
</dbReference>
<feature type="domain" description="Peptidase M14" evidence="9">
    <location>
        <begin position="1"/>
        <end position="185"/>
    </location>
</feature>
<keyword evidence="8" id="KW-1133">Transmembrane helix</keyword>
<organism evidence="11">
    <name type="scientific">Culicoides sonorensis</name>
    <name type="common">Biting midge</name>
    <dbReference type="NCBI Taxonomy" id="179676"/>
    <lineage>
        <taxon>Eukaryota</taxon>
        <taxon>Metazoa</taxon>
        <taxon>Ecdysozoa</taxon>
        <taxon>Arthropoda</taxon>
        <taxon>Hexapoda</taxon>
        <taxon>Insecta</taxon>
        <taxon>Pterygota</taxon>
        <taxon>Neoptera</taxon>
        <taxon>Endopterygota</taxon>
        <taxon>Diptera</taxon>
        <taxon>Nematocera</taxon>
        <taxon>Chironomoidea</taxon>
        <taxon>Ceratopogonidae</taxon>
        <taxon>Ceratopogoninae</taxon>
        <taxon>Culicoides</taxon>
        <taxon>Monoculicoides</taxon>
    </lineage>
</organism>
<protein>
    <submittedName>
        <fullName evidence="11">CSON014934 protein</fullName>
    </submittedName>
</protein>
<name>A0A336MDA8_CULSO</name>
<evidence type="ECO:0000256" key="7">
    <source>
        <dbReference type="SAM" id="MobiDB-lite"/>
    </source>
</evidence>
<dbReference type="SUPFAM" id="SSF53187">
    <property type="entry name" value="Zn-dependent exopeptidases"/>
    <property type="match status" value="1"/>
</dbReference>
<reference evidence="11" key="2">
    <citation type="submission" date="2018-07" db="EMBL/GenBank/DDBJ databases">
        <authorList>
            <person name="Quirk P.G."/>
            <person name="Krulwich T.A."/>
        </authorList>
    </citation>
    <scope>NUCLEOTIDE SEQUENCE</scope>
</reference>
<evidence type="ECO:0000256" key="3">
    <source>
        <dbReference type="ARBA" id="ARBA00022645"/>
    </source>
</evidence>
<dbReference type="PANTHER" id="PTHR11705:SF153">
    <property type="entry name" value="ZINC CARBOXYPEPTIDASE A 1-LIKE PROTEIN"/>
    <property type="match status" value="1"/>
</dbReference>
<gene>
    <name evidence="11" type="primary">CSON014934</name>
</gene>